<keyword evidence="6" id="KW-1185">Reference proteome</keyword>
<protein>
    <submittedName>
        <fullName evidence="5">Uncharacterized protein</fullName>
    </submittedName>
</protein>
<dbReference type="SMART" id="SM00248">
    <property type="entry name" value="ANK"/>
    <property type="match status" value="2"/>
</dbReference>
<feature type="region of interest" description="Disordered" evidence="4">
    <location>
        <begin position="1"/>
        <end position="27"/>
    </location>
</feature>
<keyword evidence="1" id="KW-0677">Repeat</keyword>
<feature type="region of interest" description="Disordered" evidence="4">
    <location>
        <begin position="199"/>
        <end position="224"/>
    </location>
</feature>
<reference evidence="5 6" key="1">
    <citation type="journal article" date="2021" name="Sci. Rep.">
        <title>The genome of the diatom Chaetoceros tenuissimus carries an ancient integrated fragment of an extant virus.</title>
        <authorList>
            <person name="Hongo Y."/>
            <person name="Kimura K."/>
            <person name="Takaki Y."/>
            <person name="Yoshida Y."/>
            <person name="Baba S."/>
            <person name="Kobayashi G."/>
            <person name="Nagasaki K."/>
            <person name="Hano T."/>
            <person name="Tomaru Y."/>
        </authorList>
    </citation>
    <scope>NUCLEOTIDE SEQUENCE [LARGE SCALE GENOMIC DNA]</scope>
    <source>
        <strain evidence="5 6">NIES-3715</strain>
    </source>
</reference>
<name>A0AAD3H2Z6_9STRA</name>
<dbReference type="InterPro" id="IPR036770">
    <property type="entry name" value="Ankyrin_rpt-contain_sf"/>
</dbReference>
<dbReference type="Proteomes" id="UP001054902">
    <property type="component" value="Unassembled WGS sequence"/>
</dbReference>
<dbReference type="EMBL" id="BLLK01000027">
    <property type="protein sequence ID" value="GFH48391.1"/>
    <property type="molecule type" value="Genomic_DNA"/>
</dbReference>
<evidence type="ECO:0000313" key="5">
    <source>
        <dbReference type="EMBL" id="GFH48391.1"/>
    </source>
</evidence>
<evidence type="ECO:0000256" key="2">
    <source>
        <dbReference type="ARBA" id="ARBA00023043"/>
    </source>
</evidence>
<dbReference type="SUPFAM" id="SSF48403">
    <property type="entry name" value="Ankyrin repeat"/>
    <property type="match status" value="1"/>
</dbReference>
<dbReference type="PROSITE" id="PS50088">
    <property type="entry name" value="ANK_REPEAT"/>
    <property type="match status" value="1"/>
</dbReference>
<comment type="caution">
    <text evidence="5">The sequence shown here is derived from an EMBL/GenBank/DDBJ whole genome shotgun (WGS) entry which is preliminary data.</text>
</comment>
<dbReference type="InterPro" id="IPR002110">
    <property type="entry name" value="Ankyrin_rpt"/>
</dbReference>
<gene>
    <name evidence="5" type="ORF">CTEN210_04867</name>
</gene>
<dbReference type="PROSITE" id="PS50297">
    <property type="entry name" value="ANK_REP_REGION"/>
    <property type="match status" value="1"/>
</dbReference>
<feature type="repeat" description="ANK" evidence="3">
    <location>
        <begin position="391"/>
        <end position="423"/>
    </location>
</feature>
<sequence length="571" mass="63043">MNSNLHNNAIYQNNGHDGEQQQVQVAPSMAQKQFAQNMSAQPQYSTQSMGFQHLQSSLQQGTTVTNFPLHHSAVQTQPVNYQLPQSNHGMVSHMQQANHGVVSQMRRNNNMMRTNSNHSPTENMVAYGQMVQTQQQQQQHMAANTQYKNESKKVMQRAPGMQNSGSVVANSRSQNQSRLAEVPTQRLAQKSMISLPVSKLDEPKSTSNNIPTEANGKAGSTDCQSGQVMNTNTTRVNNDQNSVPTANQFQCRKRASYSAACDATLKAQEEAMKLYGNTGRSGCNTPTKRASPEPASGDACHKYVKVVGGKPSPSPQESNQSLQDFLSDLLASRGYSNEFYSSLESGYYCKPTDLQKASYGMKLIHAVRSSNDELLTKLLESGISPNPCNNFGESIIHMVCRRGDHKLLKIFLDHGSSVQVSDDFGRTPLHDACWTTSPCFKSVEMLLNKDRRLLHIKDCRGASPLSYVKQENWGAWKEFFDSQKNVWWPHRDVDKEGEEPSPALTKISPHSRPLPNPKGAVSCEEATNIASGKVDIENDKAGAMNKHHTEGLIKMSGSSIVKDNLLVSATQ</sequence>
<dbReference type="Gene3D" id="1.25.40.20">
    <property type="entry name" value="Ankyrin repeat-containing domain"/>
    <property type="match status" value="1"/>
</dbReference>
<feature type="region of interest" description="Disordered" evidence="4">
    <location>
        <begin position="494"/>
        <end position="520"/>
    </location>
</feature>
<keyword evidence="2 3" id="KW-0040">ANK repeat</keyword>
<dbReference type="Pfam" id="PF12796">
    <property type="entry name" value="Ank_2"/>
    <property type="match status" value="1"/>
</dbReference>
<dbReference type="AlphaFoldDB" id="A0AAD3H2Z6"/>
<evidence type="ECO:0000256" key="4">
    <source>
        <dbReference type="SAM" id="MobiDB-lite"/>
    </source>
</evidence>
<proteinExistence type="predicted"/>
<dbReference type="PANTHER" id="PTHR24126">
    <property type="entry name" value="ANKYRIN REPEAT, PH AND SEC7 DOMAIN CONTAINING PROTEIN SECG-RELATED"/>
    <property type="match status" value="1"/>
</dbReference>
<accession>A0AAD3H2Z6</accession>
<evidence type="ECO:0000313" key="6">
    <source>
        <dbReference type="Proteomes" id="UP001054902"/>
    </source>
</evidence>
<evidence type="ECO:0000256" key="1">
    <source>
        <dbReference type="ARBA" id="ARBA00022737"/>
    </source>
</evidence>
<organism evidence="5 6">
    <name type="scientific">Chaetoceros tenuissimus</name>
    <dbReference type="NCBI Taxonomy" id="426638"/>
    <lineage>
        <taxon>Eukaryota</taxon>
        <taxon>Sar</taxon>
        <taxon>Stramenopiles</taxon>
        <taxon>Ochrophyta</taxon>
        <taxon>Bacillariophyta</taxon>
        <taxon>Coscinodiscophyceae</taxon>
        <taxon>Chaetocerotophycidae</taxon>
        <taxon>Chaetocerotales</taxon>
        <taxon>Chaetocerotaceae</taxon>
        <taxon>Chaetoceros</taxon>
    </lineage>
</organism>
<evidence type="ECO:0000256" key="3">
    <source>
        <dbReference type="PROSITE-ProRule" id="PRU00023"/>
    </source>
</evidence>